<dbReference type="InterPro" id="IPR000160">
    <property type="entry name" value="GGDEF_dom"/>
</dbReference>
<feature type="modified residue" description="4-aspartylphosphate" evidence="3">
    <location>
        <position position="55"/>
    </location>
</feature>
<dbReference type="CDD" id="cd01949">
    <property type="entry name" value="GGDEF"/>
    <property type="match status" value="1"/>
</dbReference>
<dbReference type="GO" id="GO:0052621">
    <property type="term" value="F:diguanylate cyclase activity"/>
    <property type="evidence" value="ECO:0007669"/>
    <property type="project" value="UniProtKB-EC"/>
</dbReference>
<dbReference type="SMART" id="SM00448">
    <property type="entry name" value="REC"/>
    <property type="match status" value="2"/>
</dbReference>
<dbReference type="InterPro" id="IPR011006">
    <property type="entry name" value="CheY-like_superfamily"/>
</dbReference>
<reference evidence="7" key="1">
    <citation type="journal article" date="2019" name="Int. J. Syst. Evol. Microbiol.">
        <title>The Global Catalogue of Microorganisms (GCM) 10K type strain sequencing project: providing services to taxonomists for standard genome sequencing and annotation.</title>
        <authorList>
            <consortium name="The Broad Institute Genomics Platform"/>
            <consortium name="The Broad Institute Genome Sequencing Center for Infectious Disease"/>
            <person name="Wu L."/>
            <person name="Ma J."/>
        </authorList>
    </citation>
    <scope>NUCLEOTIDE SEQUENCE [LARGE SCALE GENOMIC DNA]</scope>
    <source>
        <strain evidence="7">KCTC 42424</strain>
    </source>
</reference>
<comment type="catalytic activity">
    <reaction evidence="2">
        <text>2 GTP = 3',3'-c-di-GMP + 2 diphosphate</text>
        <dbReference type="Rhea" id="RHEA:24898"/>
        <dbReference type="ChEBI" id="CHEBI:33019"/>
        <dbReference type="ChEBI" id="CHEBI:37565"/>
        <dbReference type="ChEBI" id="CHEBI:58805"/>
        <dbReference type="EC" id="2.7.7.65"/>
    </reaction>
</comment>
<dbReference type="InterPro" id="IPR050469">
    <property type="entry name" value="Diguanylate_Cyclase"/>
</dbReference>
<accession>A0ABV7VR33</accession>
<feature type="modified residue" description="4-aspartylphosphate" evidence="3">
    <location>
        <position position="176"/>
    </location>
</feature>
<dbReference type="SUPFAM" id="SSF55073">
    <property type="entry name" value="Nucleotide cyclase"/>
    <property type="match status" value="1"/>
</dbReference>
<evidence type="ECO:0000313" key="6">
    <source>
        <dbReference type="EMBL" id="MFC3678523.1"/>
    </source>
</evidence>
<dbReference type="SMART" id="SM00267">
    <property type="entry name" value="GGDEF"/>
    <property type="match status" value="1"/>
</dbReference>
<evidence type="ECO:0000259" key="5">
    <source>
        <dbReference type="PROSITE" id="PS50887"/>
    </source>
</evidence>
<evidence type="ECO:0000256" key="1">
    <source>
        <dbReference type="ARBA" id="ARBA00012528"/>
    </source>
</evidence>
<evidence type="ECO:0000259" key="4">
    <source>
        <dbReference type="PROSITE" id="PS50110"/>
    </source>
</evidence>
<dbReference type="Gene3D" id="3.30.70.270">
    <property type="match status" value="1"/>
</dbReference>
<dbReference type="NCBIfam" id="TIGR00254">
    <property type="entry name" value="GGDEF"/>
    <property type="match status" value="1"/>
</dbReference>
<dbReference type="PANTHER" id="PTHR45138">
    <property type="entry name" value="REGULATORY COMPONENTS OF SENSORY TRANSDUCTION SYSTEM"/>
    <property type="match status" value="1"/>
</dbReference>
<dbReference type="InterPro" id="IPR001789">
    <property type="entry name" value="Sig_transdc_resp-reg_receiver"/>
</dbReference>
<feature type="domain" description="Response regulatory" evidence="4">
    <location>
        <begin position="126"/>
        <end position="243"/>
    </location>
</feature>
<dbReference type="Gene3D" id="3.40.50.2300">
    <property type="match status" value="2"/>
</dbReference>
<dbReference type="EC" id="2.7.7.65" evidence="1"/>
<comment type="caution">
    <text evidence="6">The sequence shown here is derived from an EMBL/GenBank/DDBJ whole genome shotgun (WGS) entry which is preliminary data.</text>
</comment>
<dbReference type="EMBL" id="JBHRYB010000001">
    <property type="protein sequence ID" value="MFC3678523.1"/>
    <property type="molecule type" value="Genomic_DNA"/>
</dbReference>
<organism evidence="6 7">
    <name type="scientific">Bacterioplanoides pacificum</name>
    <dbReference type="NCBI Taxonomy" id="1171596"/>
    <lineage>
        <taxon>Bacteria</taxon>
        <taxon>Pseudomonadati</taxon>
        <taxon>Pseudomonadota</taxon>
        <taxon>Gammaproteobacteria</taxon>
        <taxon>Oceanospirillales</taxon>
        <taxon>Oceanospirillaceae</taxon>
        <taxon>Bacterioplanoides</taxon>
    </lineage>
</organism>
<keyword evidence="6" id="KW-0808">Transferase</keyword>
<evidence type="ECO:0000256" key="2">
    <source>
        <dbReference type="ARBA" id="ARBA00034247"/>
    </source>
</evidence>
<dbReference type="CDD" id="cd19921">
    <property type="entry name" value="REC_1_GGDEF"/>
    <property type="match status" value="1"/>
</dbReference>
<dbReference type="CDD" id="cd17544">
    <property type="entry name" value="REC_2_GGDEF"/>
    <property type="match status" value="1"/>
</dbReference>
<keyword evidence="6" id="KW-0548">Nucleotidyltransferase</keyword>
<evidence type="ECO:0000256" key="3">
    <source>
        <dbReference type="PROSITE-ProRule" id="PRU00169"/>
    </source>
</evidence>
<dbReference type="Pfam" id="PF00072">
    <property type="entry name" value="Response_reg"/>
    <property type="match status" value="2"/>
</dbReference>
<evidence type="ECO:0000313" key="7">
    <source>
        <dbReference type="Proteomes" id="UP001595722"/>
    </source>
</evidence>
<keyword evidence="3" id="KW-0597">Phosphoprotein</keyword>
<dbReference type="Pfam" id="PF00990">
    <property type="entry name" value="GGDEF"/>
    <property type="match status" value="1"/>
</dbReference>
<feature type="domain" description="Response regulatory" evidence="4">
    <location>
        <begin position="3"/>
        <end position="118"/>
    </location>
</feature>
<dbReference type="InterPro" id="IPR029787">
    <property type="entry name" value="Nucleotide_cyclase"/>
</dbReference>
<feature type="domain" description="GGDEF" evidence="5">
    <location>
        <begin position="286"/>
        <end position="419"/>
    </location>
</feature>
<gene>
    <name evidence="6" type="ORF">ACFOMG_00175</name>
</gene>
<dbReference type="Proteomes" id="UP001595722">
    <property type="component" value="Unassembled WGS sequence"/>
</dbReference>
<name>A0ABV7VR33_9GAMM</name>
<dbReference type="PROSITE" id="PS50110">
    <property type="entry name" value="RESPONSE_REGULATORY"/>
    <property type="match status" value="2"/>
</dbReference>
<dbReference type="InterPro" id="IPR043128">
    <property type="entry name" value="Rev_trsase/Diguanyl_cyclase"/>
</dbReference>
<keyword evidence="7" id="KW-1185">Reference proteome</keyword>
<dbReference type="PROSITE" id="PS50887">
    <property type="entry name" value="GGDEF"/>
    <property type="match status" value="1"/>
</dbReference>
<dbReference type="PANTHER" id="PTHR45138:SF9">
    <property type="entry name" value="DIGUANYLATE CYCLASE DGCM-RELATED"/>
    <property type="match status" value="1"/>
</dbReference>
<sequence length="422" mass="47908">MARFLIVEDSSVILKVLKHVARQTLEEEPWYAMNMAQAVELYQAHRHQLVAALVDLALPDAPHGELVDYLLQQGLPVVVLTGTSDGDVRDQLLKKGVADYVIKESRFSYQYAVQMLQRLEKNRSVEVLIAEDSSTYRHYVRQLLELHQYRVHEAENGAQALEILQQQPAIRLVITDYHMPQLDGFELVQAIRHRFEKRNIAIIGLSGQEDSAISVKFIKNGANDFLSKPFEQEEFVCRVTNNIEALDSLEQLQWQASRDYLTGLYNRRYFSEEGETLLQRAVREQQPLSLAVLDIDFFKNINDEYGHQAGDMVLQQLAQLLEETLGRFLVARTGGEEFSVLLPGLDNDKALSLLNGLRQNVEERIFDIPDDFVRISISAGVAASVALPQPSLSALFARADEHLYRAKEAGRNLVMGDDEDDE</sequence>
<dbReference type="SUPFAM" id="SSF52172">
    <property type="entry name" value="CheY-like"/>
    <property type="match status" value="2"/>
</dbReference>
<dbReference type="RefSeq" id="WP_376864076.1">
    <property type="nucleotide sequence ID" value="NZ_JBHRYB010000001.1"/>
</dbReference>
<proteinExistence type="predicted"/>
<protein>
    <recommendedName>
        <fullName evidence="1">diguanylate cyclase</fullName>
        <ecNumber evidence="1">2.7.7.65</ecNumber>
    </recommendedName>
</protein>